<keyword evidence="7" id="KW-1185">Reference proteome</keyword>
<evidence type="ECO:0000256" key="3">
    <source>
        <dbReference type="ARBA" id="ARBA00022525"/>
    </source>
</evidence>
<evidence type="ECO:0000256" key="2">
    <source>
        <dbReference type="ARBA" id="ARBA00006338"/>
    </source>
</evidence>
<evidence type="ECO:0000313" key="6">
    <source>
        <dbReference type="EnsemblMetazoa" id="CapteP222949"/>
    </source>
</evidence>
<dbReference type="AlphaFoldDB" id="X2ATS9"/>
<reference evidence="7" key="2">
    <citation type="journal article" date="2013" name="Nature">
        <title>Insights into bilaterian evolution from three spiralian genomes.</title>
        <authorList>
            <person name="Simakov O."/>
            <person name="Marletaz F."/>
            <person name="Cho S.J."/>
            <person name="Edsinger-Gonzales E."/>
            <person name="Havlak P."/>
            <person name="Hellsten U."/>
            <person name="Kuo D.H."/>
            <person name="Larsson T."/>
            <person name="Lv J."/>
            <person name="Arendt D."/>
            <person name="Savage R."/>
            <person name="Osoegawa K."/>
            <person name="de Jong P."/>
            <person name="Grimwood J."/>
            <person name="Chapman J.A."/>
            <person name="Shapiro H."/>
            <person name="Aerts A."/>
            <person name="Otillar R.P."/>
            <person name="Terry A.Y."/>
            <person name="Boore J.L."/>
            <person name="Grigoriev I.V."/>
            <person name="Lindberg D.R."/>
            <person name="Seaver E.C."/>
            <person name="Weisblat D.A."/>
            <person name="Putnam N.H."/>
            <person name="Rokhsar D.S."/>
        </authorList>
    </citation>
    <scope>NUCLEOTIDE SEQUENCE</scope>
    <source>
        <strain evidence="7">I ESC-2004</strain>
    </source>
</reference>
<protein>
    <recommendedName>
        <fullName evidence="5">FAM69 protein-kinase domain-containing protein</fullName>
    </recommendedName>
</protein>
<dbReference type="OMA" id="KTERAYM"/>
<dbReference type="EnsemblMetazoa" id="CapteT222949">
    <property type="protein sequence ID" value="CapteP222949"/>
    <property type="gene ID" value="CapteG222949"/>
</dbReference>
<dbReference type="OrthoDB" id="10035316at2759"/>
<keyword evidence="4" id="KW-0732">Signal</keyword>
<dbReference type="InterPro" id="IPR022049">
    <property type="entry name" value="FAM69_kinase_dom"/>
</dbReference>
<dbReference type="InterPro" id="IPR020519">
    <property type="entry name" value="DIPK2A/B"/>
</dbReference>
<evidence type="ECO:0000313" key="7">
    <source>
        <dbReference type="Proteomes" id="UP000014760"/>
    </source>
</evidence>
<evidence type="ECO:0000259" key="5">
    <source>
        <dbReference type="Pfam" id="PF12260"/>
    </source>
</evidence>
<reference evidence="7" key="1">
    <citation type="submission" date="2012-12" db="EMBL/GenBank/DDBJ databases">
        <authorList>
            <person name="Hellsten U."/>
            <person name="Grimwood J."/>
            <person name="Chapman J.A."/>
            <person name="Shapiro H."/>
            <person name="Aerts A."/>
            <person name="Otillar R.P."/>
            <person name="Terry A.Y."/>
            <person name="Boore J.L."/>
            <person name="Simakov O."/>
            <person name="Marletaz F."/>
            <person name="Cho S.-J."/>
            <person name="Edsinger-Gonzales E."/>
            <person name="Havlak P."/>
            <person name="Kuo D.-H."/>
            <person name="Larsson T."/>
            <person name="Lv J."/>
            <person name="Arendt D."/>
            <person name="Savage R."/>
            <person name="Osoegawa K."/>
            <person name="de Jong P."/>
            <person name="Lindberg D.R."/>
            <person name="Seaver E.C."/>
            <person name="Weisblat D.A."/>
            <person name="Putnam N.H."/>
            <person name="Grigoriev I.V."/>
            <person name="Rokhsar D.S."/>
        </authorList>
    </citation>
    <scope>NUCLEOTIDE SEQUENCE</scope>
    <source>
        <strain evidence="7">I ESC-2004</strain>
    </source>
</reference>
<dbReference type="PANTHER" id="PTHR32073:SF10">
    <property type="entry name" value="FAM69 PROTEIN-KINASE DOMAIN-CONTAINING PROTEIN"/>
    <property type="match status" value="1"/>
</dbReference>
<comment type="similarity">
    <text evidence="2">Belongs to the DIPK family.</text>
</comment>
<sequence length="530" mass="59270">MAGILTNEDGNDDTGDDKDGIVDSLLDGTLRIAQFNHFDLCVGDSVNAQLSEVDVCKVGKAPLPAFSNQYFLLSYVDYLSLPEFCSECAILSFMTMAHQILRSCFGRKKYLLLISILLLFFLVKLLPRSQSPGEKTSDLFPFDYANPPYEKSLTFRSVPLSWLSSHKCPACFGVSMCKAFNTGAVVMETGNPTFTNIYTAKWSRVQVMIHKIPDVELDNYDRMLCERIHGTWPCNVTAAILSDSSLALKDVTFLPQKLWDIDNILTPKVSKIAPLSFSICANKDLIVRLGQLFDSNSDSLLSLDETAMLFTSLSLNPKGLVLRLLHSEPHAGLLGPRFHGSCGRLMVIQHAGQPLLSLMDAQWPKRADLALQLFSFVETLMHAGFWLNDFRIDYFSISERGEVSMLYPERMIYLPKRSPQSDDSAKLCNEECFHNRAFALRDLSIGVTQHLDRCAEFGKYSGPFMFSLVCKHLLSDHTIRGLLHSAPASEAETLQDFLSECIHETSPGGRMAAVDEIVSLLTPFTMDMEY</sequence>
<dbReference type="HOGENOM" id="CLU_514137_0_0_1"/>
<name>X2ATS9_CAPTE</name>
<comment type="subcellular location">
    <subcellularLocation>
        <location evidence="1">Secreted</location>
    </subcellularLocation>
</comment>
<organism evidence="6 7">
    <name type="scientific">Capitella teleta</name>
    <name type="common">Polychaete worm</name>
    <dbReference type="NCBI Taxonomy" id="283909"/>
    <lineage>
        <taxon>Eukaryota</taxon>
        <taxon>Metazoa</taxon>
        <taxon>Spiralia</taxon>
        <taxon>Lophotrochozoa</taxon>
        <taxon>Annelida</taxon>
        <taxon>Polychaeta</taxon>
        <taxon>Sedentaria</taxon>
        <taxon>Scolecida</taxon>
        <taxon>Capitellidae</taxon>
        <taxon>Capitella</taxon>
    </lineage>
</organism>
<feature type="domain" description="FAM69 protein-kinase" evidence="5">
    <location>
        <begin position="318"/>
        <end position="503"/>
    </location>
</feature>
<reference evidence="6" key="3">
    <citation type="submission" date="2015-06" db="UniProtKB">
        <authorList>
            <consortium name="EnsemblMetazoa"/>
        </authorList>
    </citation>
    <scope>IDENTIFICATION</scope>
</reference>
<dbReference type="GO" id="GO:0005576">
    <property type="term" value="C:extracellular region"/>
    <property type="evidence" value="ECO:0007669"/>
    <property type="project" value="UniProtKB-SubCell"/>
</dbReference>
<dbReference type="Pfam" id="PF12260">
    <property type="entry name" value="PIP49_C"/>
    <property type="match status" value="1"/>
</dbReference>
<accession>X2ATS9</accession>
<dbReference type="Proteomes" id="UP000014760">
    <property type="component" value="Unassembled WGS sequence"/>
</dbReference>
<proteinExistence type="inferred from homology"/>
<dbReference type="PANTHER" id="PTHR32073">
    <property type="entry name" value="GH11358P"/>
    <property type="match status" value="1"/>
</dbReference>
<evidence type="ECO:0000256" key="1">
    <source>
        <dbReference type="ARBA" id="ARBA00004613"/>
    </source>
</evidence>
<evidence type="ECO:0000256" key="4">
    <source>
        <dbReference type="ARBA" id="ARBA00022729"/>
    </source>
</evidence>
<keyword evidence="3" id="KW-0964">Secreted</keyword>
<dbReference type="EMBL" id="AMQN01000165">
    <property type="status" value="NOT_ANNOTATED_CDS"/>
    <property type="molecule type" value="Genomic_DNA"/>
</dbReference>